<dbReference type="Pfam" id="PF02321">
    <property type="entry name" value="OEP"/>
    <property type="match status" value="2"/>
</dbReference>
<dbReference type="GO" id="GO:0015562">
    <property type="term" value="F:efflux transmembrane transporter activity"/>
    <property type="evidence" value="ECO:0007669"/>
    <property type="project" value="InterPro"/>
</dbReference>
<name>A0A1E3X8M0_9BACT</name>
<proteinExistence type="inferred from homology"/>
<evidence type="ECO:0008006" key="10">
    <source>
        <dbReference type="Google" id="ProtNLM"/>
    </source>
</evidence>
<evidence type="ECO:0000256" key="3">
    <source>
        <dbReference type="ARBA" id="ARBA00022448"/>
    </source>
</evidence>
<dbReference type="PANTHER" id="PTHR30026">
    <property type="entry name" value="OUTER MEMBRANE PROTEIN TOLC"/>
    <property type="match status" value="1"/>
</dbReference>
<evidence type="ECO:0000256" key="6">
    <source>
        <dbReference type="ARBA" id="ARBA00023136"/>
    </source>
</evidence>
<dbReference type="GO" id="GO:0015288">
    <property type="term" value="F:porin activity"/>
    <property type="evidence" value="ECO:0007669"/>
    <property type="project" value="TreeGrafter"/>
</dbReference>
<dbReference type="Gene3D" id="1.20.1600.10">
    <property type="entry name" value="Outer membrane efflux proteins (OEP)"/>
    <property type="match status" value="1"/>
</dbReference>
<dbReference type="Proteomes" id="UP000094056">
    <property type="component" value="Unassembled WGS sequence"/>
</dbReference>
<evidence type="ECO:0000313" key="8">
    <source>
        <dbReference type="EMBL" id="ODS31929.1"/>
    </source>
</evidence>
<dbReference type="PANTHER" id="PTHR30026:SF20">
    <property type="entry name" value="OUTER MEMBRANE PROTEIN TOLC"/>
    <property type="match status" value="1"/>
</dbReference>
<dbReference type="InterPro" id="IPR003423">
    <property type="entry name" value="OMP_efflux"/>
</dbReference>
<protein>
    <recommendedName>
        <fullName evidence="10">Outer membrane efflux protein</fullName>
    </recommendedName>
</protein>
<dbReference type="SUPFAM" id="SSF56954">
    <property type="entry name" value="Outer membrane efflux proteins (OEP)"/>
    <property type="match status" value="1"/>
</dbReference>
<dbReference type="AlphaFoldDB" id="A0A1E3X8M0"/>
<dbReference type="InterPro" id="IPR051906">
    <property type="entry name" value="TolC-like"/>
</dbReference>
<keyword evidence="7" id="KW-0998">Cell outer membrane</keyword>
<organism evidence="8 9">
    <name type="scientific">Candidatus Scalindua rubra</name>
    <dbReference type="NCBI Taxonomy" id="1872076"/>
    <lineage>
        <taxon>Bacteria</taxon>
        <taxon>Pseudomonadati</taxon>
        <taxon>Planctomycetota</taxon>
        <taxon>Candidatus Brocadiia</taxon>
        <taxon>Candidatus Brocadiales</taxon>
        <taxon>Candidatus Scalinduaceae</taxon>
        <taxon>Candidatus Scalindua</taxon>
    </lineage>
</organism>
<reference evidence="8 9" key="1">
    <citation type="submission" date="2016-07" db="EMBL/GenBank/DDBJ databases">
        <title>Draft genome of Scalindua rubra, obtained from a brine-seawater interface in the Red Sea, sheds light on salt adaptation in anammox bacteria.</title>
        <authorList>
            <person name="Speth D.R."/>
            <person name="Lagkouvardos I."/>
            <person name="Wang Y."/>
            <person name="Qian P.-Y."/>
            <person name="Dutilh B.E."/>
            <person name="Jetten M.S."/>
        </authorList>
    </citation>
    <scope>NUCLEOTIDE SEQUENCE [LARGE SCALE GENOMIC DNA]</scope>
    <source>
        <strain evidence="8">BSI-1</strain>
    </source>
</reference>
<dbReference type="GO" id="GO:1990281">
    <property type="term" value="C:efflux pump complex"/>
    <property type="evidence" value="ECO:0007669"/>
    <property type="project" value="TreeGrafter"/>
</dbReference>
<sequence>MHKYAVLITIFVISILSGCGSHSQTWNTPWLKRPAKYTPPPELLKKDEGFPIDTKDSRRYPIDLSTVLRLAGAQPLELALVRERVHDAYARVILSREKFMPNIIPELEFFRHEEEIQSTEGRFFEVDKQYMFPRGKMNLELDVGDAIYSTLATQQRYRASKASLEAATQNIVLKVAIAYFNLLQSQAEVKIGEEAQRLSETLVRETETAVRLGRGFKGDILRAKAQLASDRLALTKAKEALKISSVNLATILRLDAKTELYPADDIVTPIHLIPVDREVEELVQSAIEQRPELKEASGLLNADKKEKDASIWGPIIPSVQADVRAGSFGETLDDLKSTERYNVSLGWKVGSGGLLYKGRRELADARYRTSEIRLAKLQQDIIQQVLIAHTQVNAKNEQMAIAEQGAIDAEESLKLNEARLKRGVGLPLEVLQAEKALIQARKDYVSSVIDYNKAQYKLFVSVGNKP</sequence>
<gene>
    <name evidence="8" type="ORF">SCARUB_02938</name>
</gene>
<evidence type="ECO:0000256" key="1">
    <source>
        <dbReference type="ARBA" id="ARBA00004442"/>
    </source>
</evidence>
<accession>A0A1E3X8M0</accession>
<dbReference type="EMBL" id="MAYW01000086">
    <property type="protein sequence ID" value="ODS31929.1"/>
    <property type="molecule type" value="Genomic_DNA"/>
</dbReference>
<evidence type="ECO:0000313" key="9">
    <source>
        <dbReference type="Proteomes" id="UP000094056"/>
    </source>
</evidence>
<keyword evidence="5" id="KW-0812">Transmembrane</keyword>
<keyword evidence="4" id="KW-1134">Transmembrane beta strand</keyword>
<evidence type="ECO:0000256" key="2">
    <source>
        <dbReference type="ARBA" id="ARBA00007613"/>
    </source>
</evidence>
<evidence type="ECO:0000256" key="5">
    <source>
        <dbReference type="ARBA" id="ARBA00022692"/>
    </source>
</evidence>
<evidence type="ECO:0000256" key="4">
    <source>
        <dbReference type="ARBA" id="ARBA00022452"/>
    </source>
</evidence>
<comment type="similarity">
    <text evidence="2">Belongs to the outer membrane factor (OMF) (TC 1.B.17) family.</text>
</comment>
<keyword evidence="3" id="KW-0813">Transport</keyword>
<comment type="caution">
    <text evidence="8">The sequence shown here is derived from an EMBL/GenBank/DDBJ whole genome shotgun (WGS) entry which is preliminary data.</text>
</comment>
<dbReference type="PROSITE" id="PS51257">
    <property type="entry name" value="PROKAR_LIPOPROTEIN"/>
    <property type="match status" value="1"/>
</dbReference>
<dbReference type="GO" id="GO:0009279">
    <property type="term" value="C:cell outer membrane"/>
    <property type="evidence" value="ECO:0007669"/>
    <property type="project" value="UniProtKB-SubCell"/>
</dbReference>
<keyword evidence="6" id="KW-0472">Membrane</keyword>
<evidence type="ECO:0000256" key="7">
    <source>
        <dbReference type="ARBA" id="ARBA00023237"/>
    </source>
</evidence>
<comment type="subcellular location">
    <subcellularLocation>
        <location evidence="1">Cell outer membrane</location>
    </subcellularLocation>
</comment>